<gene>
    <name evidence="2" type="ORF">VN97_g4293</name>
</gene>
<evidence type="ECO:0000313" key="2">
    <source>
        <dbReference type="EMBL" id="KAJ9488986.1"/>
    </source>
</evidence>
<feature type="compositionally biased region" description="Polar residues" evidence="1">
    <location>
        <begin position="549"/>
        <end position="563"/>
    </location>
</feature>
<feature type="region of interest" description="Disordered" evidence="1">
    <location>
        <begin position="25"/>
        <end position="47"/>
    </location>
</feature>
<feature type="compositionally biased region" description="Low complexity" evidence="1">
    <location>
        <begin position="596"/>
        <end position="608"/>
    </location>
</feature>
<accession>A0AAI9TKT2</accession>
<reference evidence="2" key="1">
    <citation type="submission" date="2015-06" db="EMBL/GenBank/DDBJ databases">
        <authorList>
            <person name="Nguyen H."/>
        </authorList>
    </citation>
    <scope>NUCLEOTIDE SEQUENCE</scope>
    <source>
        <strain evidence="2">DAOM 180753</strain>
    </source>
</reference>
<feature type="compositionally biased region" description="Basic and acidic residues" evidence="1">
    <location>
        <begin position="235"/>
        <end position="248"/>
    </location>
</feature>
<sequence length="830" mass="90690">MEHDKIQDKTVRDLFPALVVQLERETSETPSIESDGSAVSIVQSPTPRANTLQDSVAASVSRPPQFDISLSTTTPYPSLTTECHESNAKHISPVSLVHPVPHPPLLSSNLENKVESSRLNISSRGTNTQVPSSPVRSAGIPPAPVGGYSEQYLPTASNTVLSPGNPRSFIPTRDCQNTNTGPTIAGERAKDVTPIVIPRLKLVVNEPQEDSTNASKSPKDVTPIAVPRLKLVVNEPREDSTNAKESPKDVTPIATPRLKLFFKPKSRQPILDSIPSTAPSDPASSEHLSSPTNPGNRSSNMSPPKPSAESTSYESSSDYEASTSINATSDLPATSESPKPSSSSDEAPSRDAGHLSPLNFVPTPAMNPSLDPSMDPSMGPYMDPYQPTDSAVMPGISPFEDPNVRPSTFIFPEETPDYSSVPIDPMGVYTPEQYARILASEEEVLREMADMHTDTPTYMYDRRVEQNYTTVADLDRIFAEMEAASDGIDILQPEYWAAIGRDLPGPSSQSGVLESNQPAHAQPASETLQSVEEAEPGSAKKRARYSSPKAKSSTPELSSTISARTSVSDQRRSTSSRTKTVSPPPASIQTCRHSKNQAATPPAQTSTSSRRRSKNKAKTEVDTPEVPVSVSPRRLRSSGVMPTSSAKKNPKGNATPESWETAPTADKMMSQMKESSMPWMDITAAWNENRNESDDEMTWRALSKRWGRIRERIGPWPGFDELLLDTLGAFDPKLDDDDFAQIAEEVSSGLGWEVSSEACQVRYETLKESGKIDFEFFEMNGEVRRHSLLVSVDMDVDMDMHMNMDMHMHLHIDDFTQWLVGRVLGAICDN</sequence>
<feature type="compositionally biased region" description="Low complexity" evidence="1">
    <location>
        <begin position="564"/>
        <end position="581"/>
    </location>
</feature>
<dbReference type="Proteomes" id="UP001227192">
    <property type="component" value="Unassembled WGS sequence"/>
</dbReference>
<proteinExistence type="predicted"/>
<name>A0AAI9TKT2_PENTH</name>
<feature type="compositionally biased region" description="Low complexity" evidence="1">
    <location>
        <begin position="307"/>
        <end position="324"/>
    </location>
</feature>
<reference evidence="2" key="2">
    <citation type="journal article" date="2016" name="Fungal Biol.">
        <title>Ochratoxin A production by Penicillium thymicola.</title>
        <authorList>
            <person name="Nguyen H.D.T."/>
            <person name="McMullin D.R."/>
            <person name="Ponomareva E."/>
            <person name="Riley R."/>
            <person name="Pomraning K.R."/>
            <person name="Baker S.E."/>
            <person name="Seifert K.A."/>
        </authorList>
    </citation>
    <scope>NUCLEOTIDE SEQUENCE</scope>
    <source>
        <strain evidence="2">DAOM 180753</strain>
    </source>
</reference>
<evidence type="ECO:0000256" key="1">
    <source>
        <dbReference type="SAM" id="MobiDB-lite"/>
    </source>
</evidence>
<feature type="region of interest" description="Disordered" evidence="1">
    <location>
        <begin position="204"/>
        <end position="375"/>
    </location>
</feature>
<feature type="region of interest" description="Disordered" evidence="1">
    <location>
        <begin position="501"/>
        <end position="662"/>
    </location>
</feature>
<comment type="caution">
    <text evidence="2">The sequence shown here is derived from an EMBL/GenBank/DDBJ whole genome shotgun (WGS) entry which is preliminary data.</text>
</comment>
<feature type="compositionally biased region" description="Polar residues" evidence="1">
    <location>
        <begin position="506"/>
        <end position="530"/>
    </location>
</feature>
<evidence type="ECO:0000313" key="3">
    <source>
        <dbReference type="Proteomes" id="UP001227192"/>
    </source>
</evidence>
<feature type="compositionally biased region" description="Low complexity" evidence="1">
    <location>
        <begin position="332"/>
        <end position="346"/>
    </location>
</feature>
<dbReference type="AlphaFoldDB" id="A0AAI9TKT2"/>
<feature type="compositionally biased region" description="Polar residues" evidence="1">
    <location>
        <begin position="274"/>
        <end position="302"/>
    </location>
</feature>
<keyword evidence="3" id="KW-1185">Reference proteome</keyword>
<organism evidence="2 3">
    <name type="scientific">Penicillium thymicola</name>
    <dbReference type="NCBI Taxonomy" id="293382"/>
    <lineage>
        <taxon>Eukaryota</taxon>
        <taxon>Fungi</taxon>
        <taxon>Dikarya</taxon>
        <taxon>Ascomycota</taxon>
        <taxon>Pezizomycotina</taxon>
        <taxon>Eurotiomycetes</taxon>
        <taxon>Eurotiomycetidae</taxon>
        <taxon>Eurotiales</taxon>
        <taxon>Aspergillaceae</taxon>
        <taxon>Penicillium</taxon>
    </lineage>
</organism>
<feature type="region of interest" description="Disordered" evidence="1">
    <location>
        <begin position="169"/>
        <end position="190"/>
    </location>
</feature>
<protein>
    <submittedName>
        <fullName evidence="2">Uncharacterized protein</fullName>
    </submittedName>
</protein>
<dbReference type="EMBL" id="LACB01000098">
    <property type="protein sequence ID" value="KAJ9488986.1"/>
    <property type="molecule type" value="Genomic_DNA"/>
</dbReference>